<feature type="compositionally biased region" description="Low complexity" evidence="1">
    <location>
        <begin position="259"/>
        <end position="316"/>
    </location>
</feature>
<feature type="region of interest" description="Disordered" evidence="1">
    <location>
        <begin position="441"/>
        <end position="460"/>
    </location>
</feature>
<evidence type="ECO:0000313" key="3">
    <source>
        <dbReference type="Proteomes" id="UP001168146"/>
    </source>
</evidence>
<feature type="compositionally biased region" description="Basic residues" evidence="1">
    <location>
        <begin position="569"/>
        <end position="579"/>
    </location>
</feature>
<name>A0AAN6JGI9_9PEZI</name>
<feature type="compositionally biased region" description="Polar residues" evidence="1">
    <location>
        <begin position="349"/>
        <end position="364"/>
    </location>
</feature>
<accession>A0AAN6JGI9</accession>
<dbReference type="AlphaFoldDB" id="A0AAN6JGI9"/>
<proteinExistence type="predicted"/>
<feature type="compositionally biased region" description="Low complexity" evidence="1">
    <location>
        <begin position="385"/>
        <end position="409"/>
    </location>
</feature>
<feature type="compositionally biased region" description="Low complexity" evidence="1">
    <location>
        <begin position="441"/>
        <end position="456"/>
    </location>
</feature>
<protein>
    <submittedName>
        <fullName evidence="2">Uncharacterized protein</fullName>
    </submittedName>
</protein>
<dbReference type="EMBL" id="JASUXU010000001">
    <property type="protein sequence ID" value="KAK0328941.1"/>
    <property type="molecule type" value="Genomic_DNA"/>
</dbReference>
<gene>
    <name evidence="2" type="ORF">LTR82_000874</name>
</gene>
<feature type="region of interest" description="Disordered" evidence="1">
    <location>
        <begin position="476"/>
        <end position="502"/>
    </location>
</feature>
<feature type="region of interest" description="Disordered" evidence="1">
    <location>
        <begin position="232"/>
        <end position="413"/>
    </location>
</feature>
<evidence type="ECO:0000256" key="1">
    <source>
        <dbReference type="SAM" id="MobiDB-lite"/>
    </source>
</evidence>
<feature type="region of interest" description="Disordered" evidence="1">
    <location>
        <begin position="152"/>
        <end position="174"/>
    </location>
</feature>
<sequence length="579" mass="63489">MSFGFGGGGGIHNLMSRGEDVSQSWDRVYRDPYTGMWFSTDGTIWCTRRSAQRHQVKLDDTVDIFTGRYAGWQGWRPMFAGQMGWMTQDIYTIWYQYQQTITHQQLNFQQRRELLIGMLQNTTTSMAECNQMADRMLGMESNLQADQYGHVQTEETTTRTTTTTTAQTQGATAADPEMLKQRYEFANHFIQTSQQKNVPVAQVDEVAENIRSGKADNMVKEHFEKVRTVTIQTMQLPPPQLPRPVPQQAMTPAPQYGYASSSSHQQSVASPAPQYAHPQLPLATRPQQPAQQQQAMTPAPQYGHASSSSYHQSVASPAPQYAQPQVPGYHRQPPQPVQQTIAAPAPQYGSASSSSHQQGVTSPSPQYALPQTPAYQPQPPPPVQQPVTTPAPQYGYASSSSYQQGVASPTPQYAYPQSPAYQLQRAAQTAMFGGQQYATTQTTTTTSTSSSSQQAQRGHIAQTPGVNNAYAQPMQQQQLPATGQPPLQLTAASHDPNTVANFNQQGGAAQQYGYPGSPQPVVAHAGQQFADQQAYGAGAQGYGQAMQLPSYDQYGQNARPPEVEASSSKIKKKSKKSKK</sequence>
<feature type="region of interest" description="Disordered" evidence="1">
    <location>
        <begin position="548"/>
        <end position="579"/>
    </location>
</feature>
<reference evidence="2" key="1">
    <citation type="submission" date="2021-12" db="EMBL/GenBank/DDBJ databases">
        <title>Black yeast isolated from Biological Soil Crust.</title>
        <authorList>
            <person name="Kurbessoian T."/>
        </authorList>
    </citation>
    <scope>NUCLEOTIDE SEQUENCE</scope>
    <source>
        <strain evidence="2">CCFEE 5208</strain>
    </source>
</reference>
<evidence type="ECO:0000313" key="2">
    <source>
        <dbReference type="EMBL" id="KAK0328941.1"/>
    </source>
</evidence>
<feature type="compositionally biased region" description="Low complexity" evidence="1">
    <location>
        <begin position="158"/>
        <end position="174"/>
    </location>
</feature>
<comment type="caution">
    <text evidence="2">The sequence shown here is derived from an EMBL/GenBank/DDBJ whole genome shotgun (WGS) entry which is preliminary data.</text>
</comment>
<organism evidence="2 3">
    <name type="scientific">Friedmanniomyces endolithicus</name>
    <dbReference type="NCBI Taxonomy" id="329885"/>
    <lineage>
        <taxon>Eukaryota</taxon>
        <taxon>Fungi</taxon>
        <taxon>Dikarya</taxon>
        <taxon>Ascomycota</taxon>
        <taxon>Pezizomycotina</taxon>
        <taxon>Dothideomycetes</taxon>
        <taxon>Dothideomycetidae</taxon>
        <taxon>Mycosphaerellales</taxon>
        <taxon>Teratosphaeriaceae</taxon>
        <taxon>Friedmanniomyces</taxon>
    </lineage>
</organism>
<feature type="compositionally biased region" description="Low complexity" evidence="1">
    <location>
        <begin position="365"/>
        <end position="375"/>
    </location>
</feature>
<dbReference type="Proteomes" id="UP001168146">
    <property type="component" value="Unassembled WGS sequence"/>
</dbReference>
<feature type="compositionally biased region" description="Pro residues" evidence="1">
    <location>
        <begin position="236"/>
        <end position="245"/>
    </location>
</feature>